<comment type="subunit">
    <text evidence="2">Interacts with COX5B; this interaction may contribute to localize PYROXD2 to the inner face of the inner mitochondrial membrane.</text>
</comment>
<dbReference type="GeneID" id="60750724"/>
<evidence type="ECO:0000313" key="6">
    <source>
        <dbReference type="Proteomes" id="UP000360750"/>
    </source>
</evidence>
<dbReference type="RefSeq" id="WP_131734625.1">
    <property type="nucleotide sequence ID" value="NZ_CAACYD010000007.1"/>
</dbReference>
<protein>
    <recommendedName>
        <fullName evidence="3">Pyridine nucleotide-disulfide oxidoreductase domain-containing protein 2</fullName>
    </recommendedName>
</protein>
<evidence type="ECO:0000256" key="2">
    <source>
        <dbReference type="ARBA" id="ARBA00038825"/>
    </source>
</evidence>
<dbReference type="Gene3D" id="3.50.50.60">
    <property type="entry name" value="FAD/NAD(P)-binding domain"/>
    <property type="match status" value="2"/>
</dbReference>
<evidence type="ECO:0000259" key="4">
    <source>
        <dbReference type="Pfam" id="PF01593"/>
    </source>
</evidence>
<dbReference type="SUPFAM" id="SSF51905">
    <property type="entry name" value="FAD/NAD(P)-binding domain"/>
    <property type="match status" value="1"/>
</dbReference>
<dbReference type="Proteomes" id="UP000360750">
    <property type="component" value="Unassembled WGS sequence"/>
</dbReference>
<sequence length="541" mass="56787">MSDAVVVGAGHNGLIAAIRLADAGWDVTVLEAAPQVGGAIKSAELTPGYVTDLFSAFYPLAVASPVFADLDLGSHSLTWSRSPFAFGHPAGPSDDDAPVVHPDPADTAAHLARFDPRDGTRWLDLVAQWQTTVRPILLNSLFGPFPPVRALLRALRSSGTADALRLARFLLLPANQMVRELFHGEKARLLILGNALHADIPLDAPGSGVMGYLLTMLGQDTGYPVPVGGAGQLAQALRRRAEKAGVLVHCDTPVTRIETRGGRAVGVVDGGGRLWPARRAVLADVSAPDLYTRLLSADDVPARVLADLETFTWDTPVVKINYAIGGAIPWRSENLSGAGTVHLGADSHTIASSTTDIETGNIPEQPFLLFGQMTAADPTRSPAGTESAWSYSHLPRGVTDDEAARYLAARMDAVLEAHAPGVSDLIVERHVQTPRDLQAADANLVGGAVNGGTSQLFQQLVFRPTPGLGGAITPIGRLYLAGSSAHPGGGVHGACGNNAARAALAHDGLRGLPRRALSRRVTALLTKPPRPDTPQSNGARR</sequence>
<proteinExistence type="predicted"/>
<dbReference type="EMBL" id="CAACYD010000007">
    <property type="protein sequence ID" value="VFA89170.1"/>
    <property type="molecule type" value="Genomic_DNA"/>
</dbReference>
<dbReference type="Pfam" id="PF01593">
    <property type="entry name" value="Amino_oxidase"/>
    <property type="match status" value="1"/>
</dbReference>
<dbReference type="InterPro" id="IPR002937">
    <property type="entry name" value="Amino_oxidase"/>
</dbReference>
<dbReference type="InterPro" id="IPR036188">
    <property type="entry name" value="FAD/NAD-bd_sf"/>
</dbReference>
<dbReference type="AlphaFoldDB" id="A0ABD7V4F3"/>
<evidence type="ECO:0000256" key="1">
    <source>
        <dbReference type="ARBA" id="ARBA00037217"/>
    </source>
</evidence>
<comment type="function">
    <text evidence="1">Probable oxidoreductase that may play a role as regulator of mitochondrial function.</text>
</comment>
<dbReference type="PANTHER" id="PTHR10668:SF105">
    <property type="entry name" value="DEHYDROGENASE-RELATED"/>
    <property type="match status" value="1"/>
</dbReference>
<dbReference type="PANTHER" id="PTHR10668">
    <property type="entry name" value="PHYTOENE DEHYDROGENASE"/>
    <property type="match status" value="1"/>
</dbReference>
<reference evidence="5 6" key="1">
    <citation type="submission" date="2019-02" db="EMBL/GenBank/DDBJ databases">
        <authorList>
            <consortium name="Pathogen Informatics"/>
        </authorList>
    </citation>
    <scope>NUCLEOTIDE SEQUENCE [LARGE SCALE GENOMIC DNA]</scope>
    <source>
        <strain evidence="5 6">3012STDY6756503</strain>
    </source>
</reference>
<evidence type="ECO:0000256" key="3">
    <source>
        <dbReference type="ARBA" id="ARBA00040298"/>
    </source>
</evidence>
<accession>A0ABD7V4F3</accession>
<name>A0ABD7V4F3_9ACTN</name>
<comment type="caution">
    <text evidence="5">The sequence shown here is derived from an EMBL/GenBank/DDBJ whole genome shotgun (WGS) entry which is preliminary data.</text>
</comment>
<organism evidence="5 6">
    <name type="scientific">Gordonia paraffinivorans</name>
    <dbReference type="NCBI Taxonomy" id="175628"/>
    <lineage>
        <taxon>Bacteria</taxon>
        <taxon>Bacillati</taxon>
        <taxon>Actinomycetota</taxon>
        <taxon>Actinomycetes</taxon>
        <taxon>Mycobacteriales</taxon>
        <taxon>Gordoniaceae</taxon>
        <taxon>Gordonia</taxon>
    </lineage>
</organism>
<gene>
    <name evidence="5" type="ORF">NCTC8139_02731</name>
</gene>
<evidence type="ECO:0000313" key="5">
    <source>
        <dbReference type="EMBL" id="VFA89170.1"/>
    </source>
</evidence>
<feature type="domain" description="Amine oxidase" evidence="4">
    <location>
        <begin position="13"/>
        <end position="495"/>
    </location>
</feature>